<evidence type="ECO:0000256" key="1">
    <source>
        <dbReference type="SAM" id="Phobius"/>
    </source>
</evidence>
<organism evidence="2 3">
    <name type="scientific">Planobispora longispora</name>
    <dbReference type="NCBI Taxonomy" id="28887"/>
    <lineage>
        <taxon>Bacteria</taxon>
        <taxon>Bacillati</taxon>
        <taxon>Actinomycetota</taxon>
        <taxon>Actinomycetes</taxon>
        <taxon>Streptosporangiales</taxon>
        <taxon>Streptosporangiaceae</taxon>
        <taxon>Planobispora</taxon>
    </lineage>
</organism>
<sequence>MEPSGSPDSYSVGQLRRDIGEKPVRVNQVEPSAGDSNWIFPDWPFHVPLVAGTWVVGVAWVIAFLVMLGSTPRLGNRWAWFWLFTVGQVGAILFLLLEPRPIWYGAERHPTPRGRVGGGSGCLLSIGLGFLSAVAAMGVGHLAGLLLG</sequence>
<dbReference type="AlphaFoldDB" id="A0A8J3RIN6"/>
<feature type="transmembrane region" description="Helical" evidence="1">
    <location>
        <begin position="117"/>
        <end position="147"/>
    </location>
</feature>
<keyword evidence="1" id="KW-0472">Membrane</keyword>
<keyword evidence="3" id="KW-1185">Reference proteome</keyword>
<proteinExistence type="predicted"/>
<keyword evidence="1" id="KW-1133">Transmembrane helix</keyword>
<evidence type="ECO:0000313" key="2">
    <source>
        <dbReference type="EMBL" id="GIH75385.1"/>
    </source>
</evidence>
<feature type="transmembrane region" description="Helical" evidence="1">
    <location>
        <begin position="45"/>
        <end position="66"/>
    </location>
</feature>
<dbReference type="EMBL" id="BOOH01000016">
    <property type="protein sequence ID" value="GIH75385.1"/>
    <property type="molecule type" value="Genomic_DNA"/>
</dbReference>
<comment type="caution">
    <text evidence="2">The sequence shown here is derived from an EMBL/GenBank/DDBJ whole genome shotgun (WGS) entry which is preliminary data.</text>
</comment>
<evidence type="ECO:0000313" key="3">
    <source>
        <dbReference type="Proteomes" id="UP000616724"/>
    </source>
</evidence>
<gene>
    <name evidence="2" type="ORF">Plo01_18140</name>
</gene>
<keyword evidence="1" id="KW-0812">Transmembrane</keyword>
<accession>A0A8J3RIN6</accession>
<reference evidence="2 3" key="1">
    <citation type="submission" date="2021-01" db="EMBL/GenBank/DDBJ databases">
        <title>Whole genome shotgun sequence of Planobispora longispora NBRC 13918.</title>
        <authorList>
            <person name="Komaki H."/>
            <person name="Tamura T."/>
        </authorList>
    </citation>
    <scope>NUCLEOTIDE SEQUENCE [LARGE SCALE GENOMIC DNA]</scope>
    <source>
        <strain evidence="2 3">NBRC 13918</strain>
    </source>
</reference>
<feature type="transmembrane region" description="Helical" evidence="1">
    <location>
        <begin position="78"/>
        <end position="97"/>
    </location>
</feature>
<protein>
    <submittedName>
        <fullName evidence="2">Uncharacterized protein</fullName>
    </submittedName>
</protein>
<name>A0A8J3RIN6_9ACTN</name>
<dbReference type="RefSeq" id="WP_203890062.1">
    <property type="nucleotide sequence ID" value="NZ_BOOH01000016.1"/>
</dbReference>
<dbReference type="Proteomes" id="UP000616724">
    <property type="component" value="Unassembled WGS sequence"/>
</dbReference>